<reference evidence="2" key="1">
    <citation type="submission" date="2016-10" db="EMBL/GenBank/DDBJ databases">
        <title>Sequence of Gallionella enrichment culture.</title>
        <authorList>
            <person name="Poehlein A."/>
            <person name="Muehling M."/>
            <person name="Daniel R."/>
        </authorList>
    </citation>
    <scope>NUCLEOTIDE SEQUENCE</scope>
</reference>
<dbReference type="EMBL" id="MLJW01005743">
    <property type="protein sequence ID" value="OIQ67729.1"/>
    <property type="molecule type" value="Genomic_DNA"/>
</dbReference>
<comment type="caution">
    <text evidence="2">The sequence shown here is derived from an EMBL/GenBank/DDBJ whole genome shotgun (WGS) entry which is preliminary data.</text>
</comment>
<protein>
    <submittedName>
        <fullName evidence="2">Uncharacterized protein</fullName>
    </submittedName>
</protein>
<gene>
    <name evidence="2" type="ORF">GALL_506890</name>
</gene>
<accession>A0A1J5P824</accession>
<proteinExistence type="predicted"/>
<feature type="compositionally biased region" description="Basic and acidic residues" evidence="1">
    <location>
        <begin position="142"/>
        <end position="157"/>
    </location>
</feature>
<evidence type="ECO:0000256" key="1">
    <source>
        <dbReference type="SAM" id="MobiDB-lite"/>
    </source>
</evidence>
<dbReference type="AlphaFoldDB" id="A0A1J5P824"/>
<feature type="compositionally biased region" description="Basic and acidic residues" evidence="1">
    <location>
        <begin position="172"/>
        <end position="185"/>
    </location>
</feature>
<feature type="region of interest" description="Disordered" evidence="1">
    <location>
        <begin position="142"/>
        <end position="207"/>
    </location>
</feature>
<sequence>MCDPVEFVREHVDQHLGVGLCVDVPVIEVEQVALERHRIGQVAVVRQHQTEGRIHIERLRLRFAFCIACGGVTHLTDAVIARQRAHIAGTKHIAHHAACLVHEQLRARSGHDARRILPAMLQQEQRVVEQLVDGLLGNHTDDAAHGRTLSSDREGAHDSAQGQMIHQSCRQPRPDGEQQRLRWGNEHGVFPHGALGQRGLRRQGDQQ</sequence>
<organism evidence="2">
    <name type="scientific">mine drainage metagenome</name>
    <dbReference type="NCBI Taxonomy" id="410659"/>
    <lineage>
        <taxon>unclassified sequences</taxon>
        <taxon>metagenomes</taxon>
        <taxon>ecological metagenomes</taxon>
    </lineage>
</organism>
<evidence type="ECO:0000313" key="2">
    <source>
        <dbReference type="EMBL" id="OIQ67729.1"/>
    </source>
</evidence>
<name>A0A1J5P824_9ZZZZ</name>
<feature type="compositionally biased region" description="Polar residues" evidence="1">
    <location>
        <begin position="160"/>
        <end position="170"/>
    </location>
</feature>